<organism evidence="10 11">
    <name type="scientific">Momordica charantia</name>
    <name type="common">Bitter gourd</name>
    <name type="synonym">Balsam pear</name>
    <dbReference type="NCBI Taxonomy" id="3673"/>
    <lineage>
        <taxon>Eukaryota</taxon>
        <taxon>Viridiplantae</taxon>
        <taxon>Streptophyta</taxon>
        <taxon>Embryophyta</taxon>
        <taxon>Tracheophyta</taxon>
        <taxon>Spermatophyta</taxon>
        <taxon>Magnoliopsida</taxon>
        <taxon>eudicotyledons</taxon>
        <taxon>Gunneridae</taxon>
        <taxon>Pentapetalae</taxon>
        <taxon>rosids</taxon>
        <taxon>fabids</taxon>
        <taxon>Cucurbitales</taxon>
        <taxon>Cucurbitaceae</taxon>
        <taxon>Momordiceae</taxon>
        <taxon>Momordica</taxon>
    </lineage>
</organism>
<dbReference type="CDD" id="cd11064">
    <property type="entry name" value="CYP86A"/>
    <property type="match status" value="1"/>
</dbReference>
<evidence type="ECO:0000256" key="8">
    <source>
        <dbReference type="PIRSR" id="PIRSR602401-1"/>
    </source>
</evidence>
<keyword evidence="4 8" id="KW-0479">Metal-binding</keyword>
<reference evidence="11" key="1">
    <citation type="submission" date="2025-08" db="UniProtKB">
        <authorList>
            <consortium name="RefSeq"/>
        </authorList>
    </citation>
    <scope>IDENTIFICATION</scope>
    <source>
        <strain evidence="11">OHB3-1</strain>
    </source>
</reference>
<evidence type="ECO:0000256" key="2">
    <source>
        <dbReference type="ARBA" id="ARBA00010617"/>
    </source>
</evidence>
<dbReference type="GO" id="GO:0004497">
    <property type="term" value="F:monooxygenase activity"/>
    <property type="evidence" value="ECO:0007669"/>
    <property type="project" value="UniProtKB-KW"/>
</dbReference>
<dbReference type="PANTHER" id="PTHR24296">
    <property type="entry name" value="CYTOCHROME P450"/>
    <property type="match status" value="1"/>
</dbReference>
<keyword evidence="7" id="KW-0503">Monooxygenase</keyword>
<evidence type="ECO:0000256" key="6">
    <source>
        <dbReference type="ARBA" id="ARBA00023004"/>
    </source>
</evidence>
<gene>
    <name evidence="11" type="primary">LOC111016106</name>
</gene>
<keyword evidence="9" id="KW-0472">Membrane</keyword>
<proteinExistence type="inferred from homology"/>
<feature type="binding site" description="axial binding residue" evidence="8">
    <location>
        <position position="450"/>
    </location>
    <ligand>
        <name>heme</name>
        <dbReference type="ChEBI" id="CHEBI:30413"/>
    </ligand>
    <ligandPart>
        <name>Fe</name>
        <dbReference type="ChEBI" id="CHEBI:18248"/>
    </ligandPart>
</feature>
<feature type="transmembrane region" description="Helical" evidence="9">
    <location>
        <begin position="6"/>
        <end position="29"/>
    </location>
</feature>
<evidence type="ECO:0000256" key="1">
    <source>
        <dbReference type="ARBA" id="ARBA00001971"/>
    </source>
</evidence>
<evidence type="ECO:0000256" key="3">
    <source>
        <dbReference type="ARBA" id="ARBA00022617"/>
    </source>
</evidence>
<dbReference type="RefSeq" id="XP_022147081.1">
    <property type="nucleotide sequence ID" value="XM_022291389.1"/>
</dbReference>
<dbReference type="PRINTS" id="PR00385">
    <property type="entry name" value="P450"/>
</dbReference>
<evidence type="ECO:0000256" key="7">
    <source>
        <dbReference type="ARBA" id="ARBA00023033"/>
    </source>
</evidence>
<dbReference type="GO" id="GO:0016705">
    <property type="term" value="F:oxidoreductase activity, acting on paired donors, with incorporation or reduction of molecular oxygen"/>
    <property type="evidence" value="ECO:0007669"/>
    <property type="project" value="InterPro"/>
</dbReference>
<dbReference type="InterPro" id="IPR001128">
    <property type="entry name" value="Cyt_P450"/>
</dbReference>
<evidence type="ECO:0000313" key="11">
    <source>
        <dbReference type="RefSeq" id="XP_022147081.1"/>
    </source>
</evidence>
<dbReference type="OrthoDB" id="1470350at2759"/>
<accession>A0A6J1D199</accession>
<dbReference type="InterPro" id="IPR036396">
    <property type="entry name" value="Cyt_P450_sf"/>
</dbReference>
<evidence type="ECO:0000313" key="10">
    <source>
        <dbReference type="Proteomes" id="UP000504603"/>
    </source>
</evidence>
<name>A0A6J1D199_MOMCH</name>
<dbReference type="Proteomes" id="UP000504603">
    <property type="component" value="Unplaced"/>
</dbReference>
<dbReference type="SUPFAM" id="SSF48264">
    <property type="entry name" value="Cytochrome P450"/>
    <property type="match status" value="1"/>
</dbReference>
<dbReference type="AlphaFoldDB" id="A0A6J1D199"/>
<dbReference type="Pfam" id="PF00067">
    <property type="entry name" value="p450"/>
    <property type="match status" value="1"/>
</dbReference>
<dbReference type="GeneID" id="111016106"/>
<dbReference type="GO" id="GO:0005506">
    <property type="term" value="F:iron ion binding"/>
    <property type="evidence" value="ECO:0007669"/>
    <property type="project" value="InterPro"/>
</dbReference>
<evidence type="ECO:0000256" key="9">
    <source>
        <dbReference type="SAM" id="Phobius"/>
    </source>
</evidence>
<evidence type="ECO:0000256" key="5">
    <source>
        <dbReference type="ARBA" id="ARBA00023002"/>
    </source>
</evidence>
<dbReference type="KEGG" id="mcha:111016106"/>
<keyword evidence="6 8" id="KW-0408">Iron</keyword>
<dbReference type="PRINTS" id="PR00463">
    <property type="entry name" value="EP450I"/>
</dbReference>
<keyword evidence="5" id="KW-0560">Oxidoreductase</keyword>
<dbReference type="InterPro" id="IPR002401">
    <property type="entry name" value="Cyt_P450_E_grp-I"/>
</dbReference>
<keyword evidence="3 8" id="KW-0349">Heme</keyword>
<protein>
    <submittedName>
        <fullName evidence="11">Cytochrome P450 704C1-like</fullName>
    </submittedName>
</protein>
<keyword evidence="9" id="KW-1133">Transmembrane helix</keyword>
<keyword evidence="9" id="KW-0812">Transmembrane</keyword>
<dbReference type="GO" id="GO:0020037">
    <property type="term" value="F:heme binding"/>
    <property type="evidence" value="ECO:0007669"/>
    <property type="project" value="InterPro"/>
</dbReference>
<sequence>MISLNFLSNPISIAALLLLISISVSQIIARKLRAKKYHPIAGTVFHQLLNFHRLHHYMTDLAGKYKTYRLLGPFRDEVYTSNPENVEYILKTHFENFGKGEYNHKILKDLLGDGIFTVDGEKWRQQRKVSSYEFSTKVLRDYSSAIFRKTAVKLAGIVSEAAISNKVIDIQGLLMKSALDSILQVSFGIDIEDSIQGSDEEITKFSTAFDTSSSMTLWRYVDVFWPIKKALNIGSEGTLKKNMSIVDEYIYKLIHNALGQRDKLGNNTAVRKENIVSRFLQAENSDATFLRDIILSFVIAGKDTTAITLAWFVYMLCKHPEVQERVAREIKDVTNVEDSTTSAEFAGSLTEEALEKMQFLTAAINETLRLYPPVPVDAKICLSDDTLPDGFSVRKGDMVAYQPYAMGRMKFIWGEDADQFRPDRWLNGDGILQPQSPFKFTAFQAGPRICLGKEFAYRQMKILSSISLRFFIFKMSDDNKIVMYKPMINLLIDGGLQVYAIPRPPY</sequence>
<evidence type="ECO:0000256" key="4">
    <source>
        <dbReference type="ARBA" id="ARBA00022723"/>
    </source>
</evidence>
<comment type="similarity">
    <text evidence="2">Belongs to the cytochrome P450 family.</text>
</comment>
<dbReference type="Gene3D" id="1.10.630.10">
    <property type="entry name" value="Cytochrome P450"/>
    <property type="match status" value="1"/>
</dbReference>
<keyword evidence="10" id="KW-1185">Reference proteome</keyword>
<comment type="cofactor">
    <cofactor evidence="1 8">
        <name>heme</name>
        <dbReference type="ChEBI" id="CHEBI:30413"/>
    </cofactor>
</comment>